<keyword evidence="4" id="KW-0813">Transport</keyword>
<evidence type="ECO:0000256" key="9">
    <source>
        <dbReference type="SAM" id="MobiDB-lite"/>
    </source>
</evidence>
<dbReference type="GO" id="GO:0019905">
    <property type="term" value="F:syntaxin binding"/>
    <property type="evidence" value="ECO:0007669"/>
    <property type="project" value="TreeGrafter"/>
</dbReference>
<dbReference type="InterPro" id="IPR012501">
    <property type="entry name" value="Vps54_C"/>
</dbReference>
<feature type="compositionally biased region" description="Polar residues" evidence="9">
    <location>
        <begin position="555"/>
        <end position="572"/>
    </location>
</feature>
<dbReference type="InterPro" id="IPR019515">
    <property type="entry name" value="VPS54_N"/>
</dbReference>
<evidence type="ECO:0000313" key="12">
    <source>
        <dbReference type="EMBL" id="TKX26724.1"/>
    </source>
</evidence>
<keyword evidence="6" id="KW-0333">Golgi apparatus</keyword>
<dbReference type="GO" id="GO:0000938">
    <property type="term" value="C:GARP complex"/>
    <property type="evidence" value="ECO:0007669"/>
    <property type="project" value="InterPro"/>
</dbReference>
<feature type="compositionally biased region" description="Basic and acidic residues" evidence="9">
    <location>
        <begin position="149"/>
        <end position="158"/>
    </location>
</feature>
<feature type="region of interest" description="Disordered" evidence="9">
    <location>
        <begin position="800"/>
        <end position="825"/>
    </location>
</feature>
<dbReference type="GO" id="GO:0005829">
    <property type="term" value="C:cytosol"/>
    <property type="evidence" value="ECO:0007669"/>
    <property type="project" value="GOC"/>
</dbReference>
<evidence type="ECO:0000259" key="10">
    <source>
        <dbReference type="Pfam" id="PF07928"/>
    </source>
</evidence>
<evidence type="ECO:0000256" key="4">
    <source>
        <dbReference type="ARBA" id="ARBA00022448"/>
    </source>
</evidence>
<gene>
    <name evidence="12" type="ORF">C1H76_0878</name>
</gene>
<evidence type="ECO:0000313" key="13">
    <source>
        <dbReference type="Proteomes" id="UP000308133"/>
    </source>
</evidence>
<feature type="domain" description="Vacuolar protein sorting-associated protein 54 C-terminal" evidence="10">
    <location>
        <begin position="836"/>
        <end position="966"/>
    </location>
</feature>
<feature type="compositionally biased region" description="Polar residues" evidence="9">
    <location>
        <begin position="617"/>
        <end position="642"/>
    </location>
</feature>
<dbReference type="GO" id="GO:0006896">
    <property type="term" value="P:Golgi to vacuole transport"/>
    <property type="evidence" value="ECO:0007669"/>
    <property type="project" value="TreeGrafter"/>
</dbReference>
<comment type="similarity">
    <text evidence="2">Belongs to the VPS54 family.</text>
</comment>
<reference evidence="12 13" key="1">
    <citation type="submission" date="2018-02" db="EMBL/GenBank/DDBJ databases">
        <title>Draft genome sequences of Elsinoe sp., causing black scab on jojoba.</title>
        <authorList>
            <person name="Stodart B."/>
            <person name="Jeffress S."/>
            <person name="Ash G."/>
            <person name="Arun Chinnappa K."/>
        </authorList>
    </citation>
    <scope>NUCLEOTIDE SEQUENCE [LARGE SCALE GENOMIC DNA]</scope>
    <source>
        <strain evidence="12 13">Hillstone_2</strain>
    </source>
</reference>
<organism evidence="12 13">
    <name type="scientific">Elsinoe australis</name>
    <dbReference type="NCBI Taxonomy" id="40998"/>
    <lineage>
        <taxon>Eukaryota</taxon>
        <taxon>Fungi</taxon>
        <taxon>Dikarya</taxon>
        <taxon>Ascomycota</taxon>
        <taxon>Pezizomycotina</taxon>
        <taxon>Dothideomycetes</taxon>
        <taxon>Dothideomycetidae</taxon>
        <taxon>Myriangiales</taxon>
        <taxon>Elsinoaceae</taxon>
        <taxon>Elsinoe</taxon>
    </lineage>
</organism>
<protein>
    <recommendedName>
        <fullName evidence="3">Vacuolar protein sorting-associated protein 54</fullName>
    </recommendedName>
</protein>
<feature type="compositionally biased region" description="Basic residues" evidence="9">
    <location>
        <begin position="201"/>
        <end position="211"/>
    </location>
</feature>
<feature type="region of interest" description="Disordered" evidence="9">
    <location>
        <begin position="617"/>
        <end position="658"/>
    </location>
</feature>
<comment type="caution">
    <text evidence="12">The sequence shown here is derived from an EMBL/GenBank/DDBJ whole genome shotgun (WGS) entry which is preliminary data.</text>
</comment>
<evidence type="ECO:0000259" key="11">
    <source>
        <dbReference type="Pfam" id="PF10475"/>
    </source>
</evidence>
<feature type="region of interest" description="Disordered" evidence="9">
    <location>
        <begin position="1078"/>
        <end position="1105"/>
    </location>
</feature>
<keyword evidence="5" id="KW-0653">Protein transport</keyword>
<dbReference type="Proteomes" id="UP000308133">
    <property type="component" value="Unassembled WGS sequence"/>
</dbReference>
<dbReference type="AlphaFoldDB" id="A0A4U7BDT7"/>
<feature type="region of interest" description="Disordered" evidence="9">
    <location>
        <begin position="544"/>
        <end position="572"/>
    </location>
</feature>
<dbReference type="PANTHER" id="PTHR12965">
    <property type="entry name" value="VACUOLAR PROTEIN SORTING 54"/>
    <property type="match status" value="1"/>
</dbReference>
<name>A0A4U7BDT7_9PEZI</name>
<dbReference type="Gene3D" id="6.10.250.860">
    <property type="match status" value="1"/>
</dbReference>
<comment type="subcellular location">
    <subcellularLocation>
        <location evidence="1">Golgi apparatus</location>
        <location evidence="1">trans-Golgi network</location>
    </subcellularLocation>
</comment>
<evidence type="ECO:0000256" key="5">
    <source>
        <dbReference type="ARBA" id="ARBA00022927"/>
    </source>
</evidence>
<evidence type="ECO:0000256" key="8">
    <source>
        <dbReference type="SAM" id="Coils"/>
    </source>
</evidence>
<feature type="compositionally biased region" description="Polar residues" evidence="9">
    <location>
        <begin position="31"/>
        <end position="53"/>
    </location>
</feature>
<evidence type="ECO:0000256" key="3">
    <source>
        <dbReference type="ARBA" id="ARBA00017665"/>
    </source>
</evidence>
<dbReference type="PANTHER" id="PTHR12965:SF0">
    <property type="entry name" value="VACUOLAR PROTEIN SORTING-ASSOCIATED PROTEIN 54"/>
    <property type="match status" value="1"/>
</dbReference>
<accession>A0A4U7BDT7</accession>
<evidence type="ECO:0000256" key="2">
    <source>
        <dbReference type="ARBA" id="ARBA00009150"/>
    </source>
</evidence>
<dbReference type="Pfam" id="PF07928">
    <property type="entry name" value="Vps54"/>
    <property type="match status" value="1"/>
</dbReference>
<sequence>MSSTNRRSIDSLDSALSPLSAHATYPFPRIETSQRIPSGSRTPSIRRGSNASIASFNSTTNSIGGYLDSRPSRTDVAVKETGQNAISALLQPPIVRTGLLPHNANVTPGYRAPTTRDIPPVTLTNIPHVDNSAFKDYLAKIGPLFDSINRRRDDKEGSAKPSAGEDVSAPGTPVTEKAIRPGASRQGSIAALSPVVESPSGRRRSSGYSRRKLNEPTPLSTVPNVYFEEDFHLENPRTFDIVSERAEIVRPAPGTAGEEKSANGTPLPPRKALATNAILQEKLSWYMDTVEVHLINSISTASSSFFAALGSLRDLQREAEESASQIQKLRADLAELDRGMALGGLEISRMRQRRKNIGKLYKATEQVQKIVNQVVRCEELVDEGNLEAAVDGIDSTDRLICGQPEESTSPVKVETNSHVDTELFDLRELQVLQHITSGVRDLHLRIGKGFEARFLETLLKDLRLHVDQVPSNDTIRRWANASQRHRGDQKLFKGPPRYLDTGQDFRKALSADLAGLERAGHTGQAADAFRDAVMKEMKALIRKHLPSSNDDDAESVTSVATRGGRNSSQQEKSAILARNLRALDEADAEALLVGVCTDVSEALRRLSAQVKVLLDVTSSSERPSRATSPDPTSSPVFPNMQSMDGHLKAPNGVTSPLGSPGLPGNLIQALDMSSLLGQAVDVAQTQITRVLKVRAEQTHKLPLERFVRYHTILRFFADECEAISGRSGQLLKNILNTQLTAFVSNMADAESQRIAQQLESDQWEARDFQDKDQVILSRILDGMNSDPEIWTRGTRVWEEASLETENDQPAANGTAKPDAQADTKKSAAKPAYIDETRFILVASAMALLPTLDNFLALIACVPNIAPTVVPALSEVLRTFNSRSSQLILGAGATRVSGLKNITTKHLALSSQALSFVISLTPYIREAVRRHVGGRTESLAEFDKVKRLFQDHQMGIHDKLVEIMTARARSHCAAMKKIEFDIEGQDEPSKYMETLTKETGTLFRVLNRHLTEIDVASIMSQIAKSYKEVWLKGFEEVKVETDSGKNRLLKDVELFDSRLSKIEGFADIAKALLDNVRGRKVESSTAKTEETKEEGPNEKEEQGEKK</sequence>
<feature type="domain" description="Vacuolar protein sorting-associated protein 54 N-terminal" evidence="11">
    <location>
        <begin position="281"/>
        <end position="391"/>
    </location>
</feature>
<evidence type="ECO:0000256" key="6">
    <source>
        <dbReference type="ARBA" id="ARBA00023034"/>
    </source>
</evidence>
<proteinExistence type="inferred from homology"/>
<feature type="region of interest" description="Disordered" evidence="9">
    <location>
        <begin position="26"/>
        <end position="53"/>
    </location>
</feature>
<dbReference type="Pfam" id="PF10475">
    <property type="entry name" value="Vps54_N"/>
    <property type="match status" value="1"/>
</dbReference>
<evidence type="ECO:0000256" key="7">
    <source>
        <dbReference type="ARBA" id="ARBA00023054"/>
    </source>
</evidence>
<dbReference type="GO" id="GO:0042147">
    <property type="term" value="P:retrograde transport, endosome to Golgi"/>
    <property type="evidence" value="ECO:0007669"/>
    <property type="project" value="InterPro"/>
</dbReference>
<dbReference type="EMBL" id="PTQR01000011">
    <property type="protein sequence ID" value="TKX26724.1"/>
    <property type="molecule type" value="Genomic_DNA"/>
</dbReference>
<dbReference type="GO" id="GO:0015031">
    <property type="term" value="P:protein transport"/>
    <property type="evidence" value="ECO:0007669"/>
    <property type="project" value="UniProtKB-KW"/>
</dbReference>
<feature type="coiled-coil region" evidence="8">
    <location>
        <begin position="312"/>
        <end position="339"/>
    </location>
</feature>
<evidence type="ECO:0000256" key="1">
    <source>
        <dbReference type="ARBA" id="ARBA00004601"/>
    </source>
</evidence>
<keyword evidence="7 8" id="KW-0175">Coiled coil</keyword>
<feature type="region of interest" description="Disordered" evidence="9">
    <location>
        <begin position="149"/>
        <end position="221"/>
    </location>
</feature>
<dbReference type="InterPro" id="IPR039745">
    <property type="entry name" value="Vps54"/>
</dbReference>